<name>A0ABP5H4G9_9ACTN</name>
<reference evidence="2" key="1">
    <citation type="journal article" date="2019" name="Int. J. Syst. Evol. Microbiol.">
        <title>The Global Catalogue of Microorganisms (GCM) 10K type strain sequencing project: providing services to taxonomists for standard genome sequencing and annotation.</title>
        <authorList>
            <consortium name="The Broad Institute Genomics Platform"/>
            <consortium name="The Broad Institute Genome Sequencing Center for Infectious Disease"/>
            <person name="Wu L."/>
            <person name="Ma J."/>
        </authorList>
    </citation>
    <scope>NUCLEOTIDE SEQUENCE [LARGE SCALE GENOMIC DNA]</scope>
    <source>
        <strain evidence="2">JCM 16014</strain>
    </source>
</reference>
<accession>A0ABP5H4G9</accession>
<evidence type="ECO:0000313" key="1">
    <source>
        <dbReference type="EMBL" id="GAA2059899.1"/>
    </source>
</evidence>
<dbReference type="EMBL" id="BAAAQN010000076">
    <property type="protein sequence ID" value="GAA2059899.1"/>
    <property type="molecule type" value="Genomic_DNA"/>
</dbReference>
<dbReference type="Proteomes" id="UP001500751">
    <property type="component" value="Unassembled WGS sequence"/>
</dbReference>
<evidence type="ECO:0000313" key="2">
    <source>
        <dbReference type="Proteomes" id="UP001500751"/>
    </source>
</evidence>
<organism evidence="1 2">
    <name type="scientific">Catenulispora yoronensis</name>
    <dbReference type="NCBI Taxonomy" id="450799"/>
    <lineage>
        <taxon>Bacteria</taxon>
        <taxon>Bacillati</taxon>
        <taxon>Actinomycetota</taxon>
        <taxon>Actinomycetes</taxon>
        <taxon>Catenulisporales</taxon>
        <taxon>Catenulisporaceae</taxon>
        <taxon>Catenulispora</taxon>
    </lineage>
</organism>
<gene>
    <name evidence="1" type="ORF">GCM10009839_83030</name>
</gene>
<keyword evidence="2" id="KW-1185">Reference proteome</keyword>
<protein>
    <submittedName>
        <fullName evidence="1">Uncharacterized protein</fullName>
    </submittedName>
</protein>
<comment type="caution">
    <text evidence="1">The sequence shown here is derived from an EMBL/GenBank/DDBJ whole genome shotgun (WGS) entry which is preliminary data.</text>
</comment>
<proteinExistence type="predicted"/>
<sequence>MIEAPKVEDEIGIEVSPFQYTVQEPLVAAWMNAIVRYFAPDAALSVAGSSPLYASKYGAKMCAGVGVAAGVAAWPAVADAMKAPALAAIVAAAVASARR</sequence>